<dbReference type="EMBL" id="LCYC01000048">
    <property type="protein sequence ID" value="KWV73311.1"/>
    <property type="molecule type" value="Genomic_DNA"/>
</dbReference>
<evidence type="ECO:0000313" key="1">
    <source>
        <dbReference type="EMBL" id="KWV73311.1"/>
    </source>
</evidence>
<dbReference type="AlphaFoldDB" id="A0A109KQ55"/>
<sequence>MGTPCRSGTVTTTNWSPEVCSSACNCWVSCSRTAGSIICALSTTRPVSAGKVSAAWATPTQANSHSARPIRNKRIDTSVQPYLNFTCGALSASALVASNVARIGKSLYITLCHRRPGKVRISVL</sequence>
<reference evidence="1 2" key="1">
    <citation type="submission" date="2015-05" db="EMBL/GenBank/DDBJ databases">
        <title>A genomic and transcriptomic approach to investigate the blue pigment phenotype in Pseudomonas fluorescens.</title>
        <authorList>
            <person name="Andreani N.A."/>
            <person name="Cardazzo B."/>
        </authorList>
    </citation>
    <scope>NUCLEOTIDE SEQUENCE [LARGE SCALE GENOMIC DNA]</scope>
    <source>
        <strain evidence="1 2">Ps_40</strain>
    </source>
</reference>
<organism evidence="1 2">
    <name type="scientific">Pseudomonas fluorescens</name>
    <dbReference type="NCBI Taxonomy" id="294"/>
    <lineage>
        <taxon>Bacteria</taxon>
        <taxon>Pseudomonadati</taxon>
        <taxon>Pseudomonadota</taxon>
        <taxon>Gammaproteobacteria</taxon>
        <taxon>Pseudomonadales</taxon>
        <taxon>Pseudomonadaceae</taxon>
        <taxon>Pseudomonas</taxon>
    </lineage>
</organism>
<accession>A0A109KQ55</accession>
<protein>
    <submittedName>
        <fullName evidence="1">Uncharacterized protein</fullName>
    </submittedName>
</protein>
<gene>
    <name evidence="1" type="ORF">PFL603g_03416</name>
</gene>
<evidence type="ECO:0000313" key="2">
    <source>
        <dbReference type="Proteomes" id="UP000063434"/>
    </source>
</evidence>
<proteinExistence type="predicted"/>
<name>A0A109KQ55_PSEFL</name>
<dbReference type="Proteomes" id="UP000063434">
    <property type="component" value="Unassembled WGS sequence"/>
</dbReference>
<comment type="caution">
    <text evidence="1">The sequence shown here is derived from an EMBL/GenBank/DDBJ whole genome shotgun (WGS) entry which is preliminary data.</text>
</comment>